<dbReference type="EMBL" id="MIFZ01000217">
    <property type="protein sequence ID" value="OSY51834.1"/>
    <property type="molecule type" value="Genomic_DNA"/>
</dbReference>
<dbReference type="Proteomes" id="UP000731519">
    <property type="component" value="Unassembled WGS sequence"/>
</dbReference>
<comment type="caution">
    <text evidence="3">The sequence shown here is derived from an EMBL/GenBank/DDBJ whole genome shotgun (WGS) entry which is preliminary data.</text>
</comment>
<protein>
    <submittedName>
        <fullName evidence="3">Uncharacterized protein</fullName>
    </submittedName>
</protein>
<dbReference type="AlphaFoldDB" id="A0A1Y2NWE4"/>
<organism evidence="3 4">
    <name type="scientific">Streptomyces fradiae ATCC 10745 = DSM 40063</name>
    <dbReference type="NCBI Taxonomy" id="1319510"/>
    <lineage>
        <taxon>Bacteria</taxon>
        <taxon>Bacillati</taxon>
        <taxon>Actinomycetota</taxon>
        <taxon>Actinomycetes</taxon>
        <taxon>Kitasatosporales</taxon>
        <taxon>Streptomycetaceae</taxon>
        <taxon>Streptomyces</taxon>
    </lineage>
</organism>
<dbReference type="GeneID" id="91403031"/>
<evidence type="ECO:0000313" key="2">
    <source>
        <dbReference type="EMBL" id="KAF0649207.1"/>
    </source>
</evidence>
<proteinExistence type="predicted"/>
<gene>
    <name evidence="3" type="ORF">BG846_02508</name>
    <name evidence="2" type="ORF">K701_13950</name>
</gene>
<reference evidence="3 4" key="2">
    <citation type="submission" date="2016-09" db="EMBL/GenBank/DDBJ databases">
        <title>Streptomyces fradiae DSM40063, a candidate organism with high potential of specific P450 cytochromes.</title>
        <authorList>
            <person name="Grumaz C."/>
            <person name="Vainshtein Y."/>
            <person name="Kirstahler P."/>
            <person name="Sohn K."/>
        </authorList>
    </citation>
    <scope>NUCLEOTIDE SEQUENCE [LARGE SCALE GENOMIC DNA]</scope>
    <source>
        <strain evidence="3 4">DSM 40063</strain>
    </source>
</reference>
<sequence length="139" mass="14961">MKPLTAFPDVQAAAARVLREALAGRPEPHAAGATVGTRVPTDRSPETPRLPYVLVRKDSDLPHSSMANSRCTLRCTVWHVDEDQAHDLAMLCQGLWIVHSGDVIRGVRPATGPLPAVDPDTGIDLSTFTVLANVRPVLL</sequence>
<name>A0A1Y2NWE4_STRFR</name>
<evidence type="ECO:0000256" key="1">
    <source>
        <dbReference type="SAM" id="MobiDB-lite"/>
    </source>
</evidence>
<reference evidence="2 5" key="1">
    <citation type="submission" date="2013-05" db="EMBL/GenBank/DDBJ databases">
        <title>Genome Sequence of Streptomyces fradiae.</title>
        <authorList>
            <person name="Kirby R."/>
        </authorList>
    </citation>
    <scope>NUCLEOTIDE SEQUENCE [LARGE SCALE GENOMIC DNA]</scope>
    <source>
        <strain evidence="2 5">ATCC 10745</strain>
    </source>
</reference>
<feature type="region of interest" description="Disordered" evidence="1">
    <location>
        <begin position="23"/>
        <end position="51"/>
    </location>
</feature>
<evidence type="ECO:0000313" key="4">
    <source>
        <dbReference type="Proteomes" id="UP000194318"/>
    </source>
</evidence>
<dbReference type="Proteomes" id="UP000194318">
    <property type="component" value="Unassembled WGS sequence"/>
</dbReference>
<keyword evidence="5" id="KW-1185">Reference proteome</keyword>
<evidence type="ECO:0000313" key="3">
    <source>
        <dbReference type="EMBL" id="OSY51834.1"/>
    </source>
</evidence>
<accession>A0A1Y2NWE4</accession>
<dbReference type="EMBL" id="ASYR01000016">
    <property type="protein sequence ID" value="KAF0649207.1"/>
    <property type="molecule type" value="Genomic_DNA"/>
</dbReference>
<evidence type="ECO:0000313" key="5">
    <source>
        <dbReference type="Proteomes" id="UP000731519"/>
    </source>
</evidence>
<dbReference type="RefSeq" id="WP_031129073.1">
    <property type="nucleotide sequence ID" value="NZ_ASYR01000016.1"/>
</dbReference>